<evidence type="ECO:0000256" key="1">
    <source>
        <dbReference type="SAM" id="MobiDB-lite"/>
    </source>
</evidence>
<dbReference type="AlphaFoldDB" id="B8LTA7"/>
<accession>B8LTA7</accession>
<dbReference type="InParanoid" id="B8LTA7"/>
<reference evidence="3" key="1">
    <citation type="journal article" date="2015" name="Genome Announc.">
        <title>Genome sequence of the AIDS-associated pathogen Penicillium marneffei (ATCC18224) and its near taxonomic relative Talaromyces stipitatus (ATCC10500).</title>
        <authorList>
            <person name="Nierman W.C."/>
            <person name="Fedorova-Abrams N.D."/>
            <person name="Andrianopoulos A."/>
        </authorList>
    </citation>
    <scope>NUCLEOTIDE SEQUENCE [LARGE SCALE GENOMIC DNA]</scope>
    <source>
        <strain evidence="3">ATCC 10500 / CBS 375.48 / QM 6759 / NRRL 1006</strain>
    </source>
</reference>
<dbReference type="PhylomeDB" id="B8LTA7"/>
<dbReference type="VEuPathDB" id="FungiDB:TSTA_059790"/>
<sequence length="132" mass="15122">MNLQGLRQIQQDPEVRELAAVRDKLCAQIEDMFSVVEMAKKKPIYNDYQAVKACLAATIQKKERALLKWIQKAYNLNAPVLAIQRQLNGEQSNNDNNNDNKGNIPTKTAPTRIAERRYIMECMVRDPSIFSN</sequence>
<dbReference type="STRING" id="441959.B8LTA7"/>
<dbReference type="EMBL" id="EQ962652">
    <property type="protein sequence ID" value="EED22481.1"/>
    <property type="molecule type" value="Genomic_DNA"/>
</dbReference>
<name>B8LTA7_TALSN</name>
<gene>
    <name evidence="2" type="ORF">TSTA_059790</name>
</gene>
<evidence type="ECO:0000313" key="2">
    <source>
        <dbReference type="EMBL" id="EED22481.1"/>
    </source>
</evidence>
<protein>
    <submittedName>
        <fullName evidence="2">Uncharacterized protein</fullName>
    </submittedName>
</protein>
<dbReference type="HOGENOM" id="CLU_1918481_0_0_1"/>
<organism evidence="2 3">
    <name type="scientific">Talaromyces stipitatus (strain ATCC 10500 / CBS 375.48 / QM 6759 / NRRL 1006)</name>
    <name type="common">Penicillium stipitatum</name>
    <dbReference type="NCBI Taxonomy" id="441959"/>
    <lineage>
        <taxon>Eukaryota</taxon>
        <taxon>Fungi</taxon>
        <taxon>Dikarya</taxon>
        <taxon>Ascomycota</taxon>
        <taxon>Pezizomycotina</taxon>
        <taxon>Eurotiomycetes</taxon>
        <taxon>Eurotiomycetidae</taxon>
        <taxon>Eurotiales</taxon>
        <taxon>Trichocomaceae</taxon>
        <taxon>Talaromyces</taxon>
        <taxon>Talaromyces sect. Talaromyces</taxon>
    </lineage>
</organism>
<evidence type="ECO:0000313" key="3">
    <source>
        <dbReference type="Proteomes" id="UP000001745"/>
    </source>
</evidence>
<dbReference type="GeneID" id="8102427"/>
<dbReference type="Pfam" id="PF11917">
    <property type="entry name" value="DUF3435"/>
    <property type="match status" value="1"/>
</dbReference>
<proteinExistence type="predicted"/>
<dbReference type="OrthoDB" id="4220776at2759"/>
<dbReference type="Proteomes" id="UP000001745">
    <property type="component" value="Unassembled WGS sequence"/>
</dbReference>
<feature type="region of interest" description="Disordered" evidence="1">
    <location>
        <begin position="90"/>
        <end position="110"/>
    </location>
</feature>
<dbReference type="InterPro" id="IPR021842">
    <property type="entry name" value="DUF3435"/>
</dbReference>
<keyword evidence="3" id="KW-1185">Reference proteome</keyword>
<dbReference type="RefSeq" id="XP_002339868.1">
    <property type="nucleotide sequence ID" value="XM_002339827.1"/>
</dbReference>